<feature type="non-terminal residue" evidence="1">
    <location>
        <position position="67"/>
    </location>
</feature>
<proteinExistence type="predicted"/>
<dbReference type="AlphaFoldDB" id="A0A5J4QG73"/>
<name>A0A5J4QG73_9ZZZZ</name>
<evidence type="ECO:0000313" key="1">
    <source>
        <dbReference type="EMBL" id="KAA6320575.1"/>
    </source>
</evidence>
<comment type="caution">
    <text evidence="1">The sequence shown here is derived from an EMBL/GenBank/DDBJ whole genome shotgun (WGS) entry which is preliminary data.</text>
</comment>
<sequence>MNNMYVYLSVALVSLPLQAQTLPQDTTINRVVVVEQQYNPEIRDAQKINVLPQVHEPTVAHNTVEYD</sequence>
<accession>A0A5J4QG73</accession>
<protein>
    <submittedName>
        <fullName evidence="1">Uncharacterized protein</fullName>
    </submittedName>
</protein>
<reference evidence="1" key="1">
    <citation type="submission" date="2019-03" db="EMBL/GenBank/DDBJ databases">
        <title>Single cell metagenomics reveals metabolic interactions within the superorganism composed of flagellate Streblomastix strix and complex community of Bacteroidetes bacteria on its surface.</title>
        <authorList>
            <person name="Treitli S.C."/>
            <person name="Kolisko M."/>
            <person name="Husnik F."/>
            <person name="Keeling P."/>
            <person name="Hampl V."/>
        </authorList>
    </citation>
    <scope>NUCLEOTIDE SEQUENCE</scope>
    <source>
        <strain evidence="1">STM</strain>
    </source>
</reference>
<dbReference type="EMBL" id="SNRY01003547">
    <property type="protein sequence ID" value="KAA6320575.1"/>
    <property type="molecule type" value="Genomic_DNA"/>
</dbReference>
<gene>
    <name evidence="1" type="ORF">EZS27_029667</name>
</gene>
<organism evidence="1">
    <name type="scientific">termite gut metagenome</name>
    <dbReference type="NCBI Taxonomy" id="433724"/>
    <lineage>
        <taxon>unclassified sequences</taxon>
        <taxon>metagenomes</taxon>
        <taxon>organismal metagenomes</taxon>
    </lineage>
</organism>